<accession>A0A1L9TPK1</accession>
<dbReference type="Pfam" id="PF13472">
    <property type="entry name" value="Lipase_GDSL_2"/>
    <property type="match status" value="1"/>
</dbReference>
<dbReference type="InterPro" id="IPR013830">
    <property type="entry name" value="SGNH_hydro"/>
</dbReference>
<evidence type="ECO:0000313" key="3">
    <source>
        <dbReference type="EMBL" id="OJJ61354.1"/>
    </source>
</evidence>
<feature type="signal peptide" evidence="1">
    <location>
        <begin position="1"/>
        <end position="19"/>
    </location>
</feature>
<feature type="domain" description="SGNH hydrolase-type esterase" evidence="2">
    <location>
        <begin position="65"/>
        <end position="232"/>
    </location>
</feature>
<reference evidence="4" key="1">
    <citation type="journal article" date="2017" name="Genome Biol.">
        <title>Comparative genomics reveals high biological diversity and specific adaptations in the industrially and medically important fungal genus Aspergillus.</title>
        <authorList>
            <person name="de Vries R.P."/>
            <person name="Riley R."/>
            <person name="Wiebenga A."/>
            <person name="Aguilar-Osorio G."/>
            <person name="Amillis S."/>
            <person name="Uchima C.A."/>
            <person name="Anderluh G."/>
            <person name="Asadollahi M."/>
            <person name="Askin M."/>
            <person name="Barry K."/>
            <person name="Battaglia E."/>
            <person name="Bayram O."/>
            <person name="Benocci T."/>
            <person name="Braus-Stromeyer S.A."/>
            <person name="Caldana C."/>
            <person name="Canovas D."/>
            <person name="Cerqueira G.C."/>
            <person name="Chen F."/>
            <person name="Chen W."/>
            <person name="Choi C."/>
            <person name="Clum A."/>
            <person name="Dos Santos R.A."/>
            <person name="Damasio A.R."/>
            <person name="Diallinas G."/>
            <person name="Emri T."/>
            <person name="Fekete E."/>
            <person name="Flipphi M."/>
            <person name="Freyberg S."/>
            <person name="Gallo A."/>
            <person name="Gournas C."/>
            <person name="Habgood R."/>
            <person name="Hainaut M."/>
            <person name="Harispe M.L."/>
            <person name="Henrissat B."/>
            <person name="Hilden K.S."/>
            <person name="Hope R."/>
            <person name="Hossain A."/>
            <person name="Karabika E."/>
            <person name="Karaffa L."/>
            <person name="Karanyi Z."/>
            <person name="Krasevec N."/>
            <person name="Kuo A."/>
            <person name="Kusch H."/>
            <person name="LaButti K."/>
            <person name="Lagendijk E.L."/>
            <person name="Lapidus A."/>
            <person name="Levasseur A."/>
            <person name="Lindquist E."/>
            <person name="Lipzen A."/>
            <person name="Logrieco A.F."/>
            <person name="MacCabe A."/>
            <person name="Maekelae M.R."/>
            <person name="Malavazi I."/>
            <person name="Melin P."/>
            <person name="Meyer V."/>
            <person name="Mielnichuk N."/>
            <person name="Miskei M."/>
            <person name="Molnar A.P."/>
            <person name="Mule G."/>
            <person name="Ngan C.Y."/>
            <person name="Orejas M."/>
            <person name="Orosz E."/>
            <person name="Ouedraogo J.P."/>
            <person name="Overkamp K.M."/>
            <person name="Park H.-S."/>
            <person name="Perrone G."/>
            <person name="Piumi F."/>
            <person name="Punt P.J."/>
            <person name="Ram A.F."/>
            <person name="Ramon A."/>
            <person name="Rauscher S."/>
            <person name="Record E."/>
            <person name="Riano-Pachon D.M."/>
            <person name="Robert V."/>
            <person name="Roehrig J."/>
            <person name="Ruller R."/>
            <person name="Salamov A."/>
            <person name="Salih N.S."/>
            <person name="Samson R.A."/>
            <person name="Sandor E."/>
            <person name="Sanguinetti M."/>
            <person name="Schuetze T."/>
            <person name="Sepcic K."/>
            <person name="Shelest E."/>
            <person name="Sherlock G."/>
            <person name="Sophianopoulou V."/>
            <person name="Squina F.M."/>
            <person name="Sun H."/>
            <person name="Susca A."/>
            <person name="Todd R.B."/>
            <person name="Tsang A."/>
            <person name="Unkles S.E."/>
            <person name="van de Wiele N."/>
            <person name="van Rossen-Uffink D."/>
            <person name="Oliveira J.V."/>
            <person name="Vesth T.C."/>
            <person name="Visser J."/>
            <person name="Yu J.-H."/>
            <person name="Zhou M."/>
            <person name="Andersen M.R."/>
            <person name="Archer D.B."/>
            <person name="Baker S.E."/>
            <person name="Benoit I."/>
            <person name="Brakhage A.A."/>
            <person name="Braus G.H."/>
            <person name="Fischer R."/>
            <person name="Frisvad J.C."/>
            <person name="Goldman G.H."/>
            <person name="Houbraken J."/>
            <person name="Oakley B."/>
            <person name="Pocsi I."/>
            <person name="Scazzocchio C."/>
            <person name="Seiboth B."/>
            <person name="vanKuyk P.A."/>
            <person name="Wortman J."/>
            <person name="Dyer P.S."/>
            <person name="Grigoriev I.V."/>
        </authorList>
    </citation>
    <scope>NUCLEOTIDE SEQUENCE [LARGE SCALE GENOMIC DNA]</scope>
    <source>
        <strain evidence="4">CBS 593.65</strain>
    </source>
</reference>
<sequence>MRTYTTLLLVWLFIGPAVGRSLYQHKDPGIDISISPASVLESSSHAPRADTNSPTDLSWVKVWAALGDSFTAGIGAGQLYTQDNADMECSRYDQAWPALLEQRFGSQRYFNYSACSGDRTDGIYKQAVDLRPAVDLVVMTAGGNDLCLLTKSKIISTCVLLPFQAEESCEELIDIAQDHIDTILKPNIRDILTELNKKIKKDGILVYALYAQYFNTENEDCAEKHDWSLVNFVGQKALPLTVERREKFNKLVRNINNAIKEVVDEYKSSTKIGYRITTADWDVWPRQAVVGQFCVPGTGRDYPDESQPELHFFRPGLGSKEPGEHDNFKRRAFMSLGAVNETGAEQFEAEVYNSMFYSSANPAAEAISILRGRAAFPAHCPGDDSILYGLGLPDRWGKWFHPNELGHRTIASFVLEAIFAERAELLGVANEACSKKYQLDCYDREDTGSQYVTADTMDRTYKVYCDEVDLRGDSDERVFYDNTPDGHRYRVYRSDSSSEFSVEKCKSAFKKLVHGCWSGSPMNWKMGGSYAEGGFIYIVRPRGNKRPWPMIEKPDGECFAYIGSNEAIYTLRGVGWASWDRGRETLYKAISRCTGTDIENNQWRWEYFDDLQDGMEWQVTFTLDQGNFYCFYNEQVQAEVGGFTHGCIAMYPR</sequence>
<keyword evidence="1" id="KW-0732">Signal</keyword>
<dbReference type="OrthoDB" id="1896086at2759"/>
<dbReference type="Gene3D" id="3.40.50.1110">
    <property type="entry name" value="SGNH hydrolase"/>
    <property type="match status" value="1"/>
</dbReference>
<protein>
    <recommendedName>
        <fullName evidence="2">SGNH hydrolase-type esterase domain-containing protein</fullName>
    </recommendedName>
</protein>
<dbReference type="Proteomes" id="UP000184356">
    <property type="component" value="Unassembled WGS sequence"/>
</dbReference>
<gene>
    <name evidence="3" type="ORF">ASPSYDRAFT_1173008</name>
</gene>
<dbReference type="RefSeq" id="XP_040705160.1">
    <property type="nucleotide sequence ID" value="XM_040840264.1"/>
</dbReference>
<dbReference type="VEuPathDB" id="FungiDB:ASPSYDRAFT_1173008"/>
<evidence type="ECO:0000313" key="4">
    <source>
        <dbReference type="Proteomes" id="UP000184356"/>
    </source>
</evidence>
<name>A0A1L9TPK1_9EURO</name>
<keyword evidence="4" id="KW-1185">Reference proteome</keyword>
<dbReference type="GO" id="GO:0016788">
    <property type="term" value="F:hydrolase activity, acting on ester bonds"/>
    <property type="evidence" value="ECO:0007669"/>
    <property type="project" value="InterPro"/>
</dbReference>
<dbReference type="InterPro" id="IPR037460">
    <property type="entry name" value="SEST-like"/>
</dbReference>
<proteinExistence type="predicted"/>
<dbReference type="Pfam" id="PF18647">
    <property type="entry name" value="Fungal_lectin_2"/>
    <property type="match status" value="1"/>
</dbReference>
<dbReference type="GeneID" id="63756337"/>
<dbReference type="GO" id="GO:0006629">
    <property type="term" value="P:lipid metabolic process"/>
    <property type="evidence" value="ECO:0007669"/>
    <property type="project" value="TreeGrafter"/>
</dbReference>
<dbReference type="PANTHER" id="PTHR37981">
    <property type="entry name" value="LIPASE 2"/>
    <property type="match status" value="1"/>
</dbReference>
<dbReference type="STRING" id="1036612.A0A1L9TPK1"/>
<feature type="chain" id="PRO_5009887653" description="SGNH hydrolase-type esterase domain-containing protein" evidence="1">
    <location>
        <begin position="20"/>
        <end position="653"/>
    </location>
</feature>
<dbReference type="AlphaFoldDB" id="A0A1L9TPK1"/>
<dbReference type="CDD" id="cd01823">
    <property type="entry name" value="SEST_like"/>
    <property type="match status" value="1"/>
</dbReference>
<dbReference type="EMBL" id="KV878584">
    <property type="protein sequence ID" value="OJJ61354.1"/>
    <property type="molecule type" value="Genomic_DNA"/>
</dbReference>
<organism evidence="3 4">
    <name type="scientific">Aspergillus sydowii CBS 593.65</name>
    <dbReference type="NCBI Taxonomy" id="1036612"/>
    <lineage>
        <taxon>Eukaryota</taxon>
        <taxon>Fungi</taxon>
        <taxon>Dikarya</taxon>
        <taxon>Ascomycota</taxon>
        <taxon>Pezizomycotina</taxon>
        <taxon>Eurotiomycetes</taxon>
        <taxon>Eurotiomycetidae</taxon>
        <taxon>Eurotiales</taxon>
        <taxon>Aspergillaceae</taxon>
        <taxon>Aspergillus</taxon>
        <taxon>Aspergillus subgen. Nidulantes</taxon>
    </lineage>
</organism>
<evidence type="ECO:0000256" key="1">
    <source>
        <dbReference type="SAM" id="SignalP"/>
    </source>
</evidence>
<dbReference type="PANTHER" id="PTHR37981:SF1">
    <property type="entry name" value="SGNH HYDROLASE-TYPE ESTERASE DOMAIN-CONTAINING PROTEIN"/>
    <property type="match status" value="1"/>
</dbReference>
<dbReference type="SUPFAM" id="SSF52266">
    <property type="entry name" value="SGNH hydrolase"/>
    <property type="match status" value="1"/>
</dbReference>
<dbReference type="InterPro" id="IPR036514">
    <property type="entry name" value="SGNH_hydro_sf"/>
</dbReference>
<evidence type="ECO:0000259" key="2">
    <source>
        <dbReference type="Pfam" id="PF13472"/>
    </source>
</evidence>